<dbReference type="AlphaFoldDB" id="A0A4Y3JCQ4"/>
<dbReference type="RefSeq" id="WP_284690809.1">
    <property type="nucleotide sequence ID" value="NZ_BJLJ01000015.1"/>
</dbReference>
<dbReference type="Proteomes" id="UP000317717">
    <property type="component" value="Unassembled WGS sequence"/>
</dbReference>
<evidence type="ECO:0000313" key="2">
    <source>
        <dbReference type="Proteomes" id="UP000317717"/>
    </source>
</evidence>
<gene>
    <name evidence="1" type="ORF">PA3_33000</name>
</gene>
<comment type="caution">
    <text evidence="1">The sequence shown here is derived from an EMBL/GenBank/DDBJ whole genome shotgun (WGS) entry which is preliminary data.</text>
</comment>
<dbReference type="EMBL" id="BJLJ01000015">
    <property type="protein sequence ID" value="GEA69142.1"/>
    <property type="molecule type" value="Genomic_DNA"/>
</dbReference>
<reference evidence="1 2" key="1">
    <citation type="submission" date="2019-06" db="EMBL/GenBank/DDBJ databases">
        <title>Whole genome shotgun sequence of Acinetobacter pittii NBRC 110514.</title>
        <authorList>
            <person name="Hosoyama A."/>
            <person name="Uohara A."/>
            <person name="Ohji S."/>
            <person name="Ichikawa N."/>
        </authorList>
    </citation>
    <scope>NUCLEOTIDE SEQUENCE [LARGE SCALE GENOMIC DNA]</scope>
    <source>
        <strain evidence="1 2">NBRC 110514</strain>
    </source>
</reference>
<evidence type="ECO:0000313" key="1">
    <source>
        <dbReference type="EMBL" id="GEA69142.1"/>
    </source>
</evidence>
<name>A0A4Y3JCQ4_ACIPI</name>
<proteinExistence type="predicted"/>
<organism evidence="1 2">
    <name type="scientific">Acinetobacter pittii</name>
    <name type="common">Acinetobacter genomosp. 3</name>
    <dbReference type="NCBI Taxonomy" id="48296"/>
    <lineage>
        <taxon>Bacteria</taxon>
        <taxon>Pseudomonadati</taxon>
        <taxon>Pseudomonadota</taxon>
        <taxon>Gammaproteobacteria</taxon>
        <taxon>Moraxellales</taxon>
        <taxon>Moraxellaceae</taxon>
        <taxon>Acinetobacter</taxon>
        <taxon>Acinetobacter calcoaceticus/baumannii complex</taxon>
    </lineage>
</organism>
<protein>
    <submittedName>
        <fullName evidence="1">Uncharacterized protein</fullName>
    </submittedName>
</protein>
<accession>A0A4Y3JCQ4</accession>
<sequence>MRMSRLLAATTGMLVLKPNFGTLSAISAMVGEENIELVRILY</sequence>